<organism evidence="1 2">
    <name type="scientific">Sphaerimonospora thailandensis</name>
    <dbReference type="NCBI Taxonomy" id="795644"/>
    <lineage>
        <taxon>Bacteria</taxon>
        <taxon>Bacillati</taxon>
        <taxon>Actinomycetota</taxon>
        <taxon>Actinomycetes</taxon>
        <taxon>Streptosporangiales</taxon>
        <taxon>Streptosporangiaceae</taxon>
        <taxon>Sphaerimonospora</taxon>
    </lineage>
</organism>
<dbReference type="Proteomes" id="UP000610966">
    <property type="component" value="Unassembled WGS sequence"/>
</dbReference>
<protein>
    <submittedName>
        <fullName evidence="1">Uncharacterized protein</fullName>
    </submittedName>
</protein>
<proteinExistence type="predicted"/>
<evidence type="ECO:0000313" key="1">
    <source>
        <dbReference type="EMBL" id="GIH73387.1"/>
    </source>
</evidence>
<gene>
    <name evidence="1" type="ORF">Mth01_56400</name>
</gene>
<keyword evidence="2" id="KW-1185">Reference proteome</keyword>
<accession>A0A8J3RCU2</accession>
<dbReference type="AlphaFoldDB" id="A0A8J3RCU2"/>
<name>A0A8J3RCU2_9ACTN</name>
<dbReference type="EMBL" id="BOOG01000087">
    <property type="protein sequence ID" value="GIH73387.1"/>
    <property type="molecule type" value="Genomic_DNA"/>
</dbReference>
<comment type="caution">
    <text evidence="1">The sequence shown here is derived from an EMBL/GenBank/DDBJ whole genome shotgun (WGS) entry which is preliminary data.</text>
</comment>
<evidence type="ECO:0000313" key="2">
    <source>
        <dbReference type="Proteomes" id="UP000610966"/>
    </source>
</evidence>
<sequence length="83" mass="9114">MAYLAIDVPGRSYPGSRSYRVATRVDRHDWQDVGLPGAGLVSLSDCVVDLVSVDPNGWDDWFADPHEAEITREHAGQGDFKVA</sequence>
<reference evidence="1" key="1">
    <citation type="submission" date="2021-01" db="EMBL/GenBank/DDBJ databases">
        <title>Whole genome shotgun sequence of Sphaerimonospora thailandensis NBRC 107569.</title>
        <authorList>
            <person name="Komaki H."/>
            <person name="Tamura T."/>
        </authorList>
    </citation>
    <scope>NUCLEOTIDE SEQUENCE</scope>
    <source>
        <strain evidence="1">NBRC 107569</strain>
    </source>
</reference>